<reference evidence="3" key="1">
    <citation type="submission" date="2016-10" db="EMBL/GenBank/DDBJ databases">
        <authorList>
            <person name="Varghese N."/>
            <person name="Submissions S."/>
        </authorList>
    </citation>
    <scope>NUCLEOTIDE SEQUENCE [LARGE SCALE GENOMIC DNA]</scope>
    <source>
        <strain evidence="3">DSM 25030</strain>
    </source>
</reference>
<dbReference type="RefSeq" id="WP_090295139.1">
    <property type="nucleotide sequence ID" value="NZ_FNKI01000002.1"/>
</dbReference>
<dbReference type="InterPro" id="IPR038740">
    <property type="entry name" value="BioF2-like_GNAT_dom"/>
</dbReference>
<name>A0A1H2RNS0_9FLAO</name>
<sequence>MIDNPFISKVYVDIWLDHFGKTQKSTKIEGINHLDFFKSRFGVLINSGSTHTKGIYYSLDENIDLKNKTCLINDVPSYFECTKNNHSKNIEIKKIKQYPGFLIELDQFTSLEEYMQQTFKKSSRYKLNKYKKRLEQCFEIKSTMYTGNISEEKYQGIFQKFRELLEKRFEDKQEYNNNLDKQEWEFYKKVSYPLFKENKAGFFVVEYNQEPIAITLNYFSNKIIFDAITVFDIDYTKFHLGSINIMYLIKWGIENNFKILDFSKGYFDYKVRWCTKKYDFEYHIIYNPKSITSASKAGILSWFYTKKQQLRENGVNKKWGALRYTIKNLSTHKTQTTDVAINPVFTDYDIKTELLSNKIITYNENLKKVFFDFLYLFGETASDVVVFKIENGQQYVFKGKNHCKVSIIN</sequence>
<dbReference type="GO" id="GO:0016740">
    <property type="term" value="F:transferase activity"/>
    <property type="evidence" value="ECO:0007669"/>
    <property type="project" value="UniProtKB-KW"/>
</dbReference>
<organism evidence="2 3">
    <name type="scientific">Flagellimonas zhangzhouensis</name>
    <dbReference type="NCBI Taxonomy" id="1073328"/>
    <lineage>
        <taxon>Bacteria</taxon>
        <taxon>Pseudomonadati</taxon>
        <taxon>Bacteroidota</taxon>
        <taxon>Flavobacteriia</taxon>
        <taxon>Flavobacteriales</taxon>
        <taxon>Flavobacteriaceae</taxon>
        <taxon>Flagellimonas</taxon>
    </lineage>
</organism>
<accession>A0A1H2RNS0</accession>
<dbReference type="OrthoDB" id="1422531at2"/>
<dbReference type="Pfam" id="PF13480">
    <property type="entry name" value="Acetyltransf_6"/>
    <property type="match status" value="1"/>
</dbReference>
<proteinExistence type="predicted"/>
<keyword evidence="2" id="KW-0808">Transferase</keyword>
<protein>
    <submittedName>
        <fullName evidence="2">Acetyltransferase (GNAT) domain-containing protein</fullName>
    </submittedName>
</protein>
<dbReference type="SUPFAM" id="SSF55729">
    <property type="entry name" value="Acyl-CoA N-acyltransferases (Nat)"/>
    <property type="match status" value="1"/>
</dbReference>
<feature type="domain" description="BioF2-like acetyltransferase" evidence="1">
    <location>
        <begin position="122"/>
        <end position="270"/>
    </location>
</feature>
<dbReference type="AlphaFoldDB" id="A0A1H2RNS0"/>
<gene>
    <name evidence="2" type="ORF">SAMN04487892_0740</name>
</gene>
<dbReference type="Gene3D" id="3.40.630.30">
    <property type="match status" value="1"/>
</dbReference>
<dbReference type="InterPro" id="IPR016181">
    <property type="entry name" value="Acyl_CoA_acyltransferase"/>
</dbReference>
<evidence type="ECO:0000313" key="2">
    <source>
        <dbReference type="EMBL" id="SDW21106.1"/>
    </source>
</evidence>
<dbReference type="EMBL" id="FNMY01000001">
    <property type="protein sequence ID" value="SDW21106.1"/>
    <property type="molecule type" value="Genomic_DNA"/>
</dbReference>
<evidence type="ECO:0000313" key="3">
    <source>
        <dbReference type="Proteomes" id="UP000199592"/>
    </source>
</evidence>
<evidence type="ECO:0000259" key="1">
    <source>
        <dbReference type="Pfam" id="PF13480"/>
    </source>
</evidence>
<keyword evidence="3" id="KW-1185">Reference proteome</keyword>
<dbReference type="STRING" id="1073328.SAMN05216294_2092"/>
<dbReference type="Proteomes" id="UP000199592">
    <property type="component" value="Unassembled WGS sequence"/>
</dbReference>